<keyword evidence="1" id="KW-0175">Coiled coil</keyword>
<dbReference type="EMBL" id="CATQJL010000112">
    <property type="protein sequence ID" value="CAJ0592624.1"/>
    <property type="molecule type" value="Genomic_DNA"/>
</dbReference>
<evidence type="ECO:0000256" key="2">
    <source>
        <dbReference type="SAM" id="MobiDB-lite"/>
    </source>
</evidence>
<dbReference type="AlphaFoldDB" id="A0AA36DV88"/>
<evidence type="ECO:0000313" key="4">
    <source>
        <dbReference type="Proteomes" id="UP001176961"/>
    </source>
</evidence>
<comment type="caution">
    <text evidence="3">The sequence shown here is derived from an EMBL/GenBank/DDBJ whole genome shotgun (WGS) entry which is preliminary data.</text>
</comment>
<reference evidence="3" key="1">
    <citation type="submission" date="2023-07" db="EMBL/GenBank/DDBJ databases">
        <authorList>
            <consortium name="CYATHOMIX"/>
        </authorList>
    </citation>
    <scope>NUCLEOTIDE SEQUENCE</scope>
    <source>
        <strain evidence="3">N/A</strain>
    </source>
</reference>
<evidence type="ECO:0000256" key="1">
    <source>
        <dbReference type="SAM" id="Coils"/>
    </source>
</evidence>
<keyword evidence="4" id="KW-1185">Reference proteome</keyword>
<sequence>MKSIESCGKTNHFDVILKTSVQLQHQHRDARAVSEFELDGEALASFLFFIWGNMETEDVEMEVAPSQSDALPPIAKKSSRRTSRGRRSSIKFTVDGSSPATIVAPLSDSIVQQKEISPIVQLRKKRDDLLAYIERLKAESDEWDRKLNRYSQLEQRAYRTTGGLERCRKESADQNMNITSKPRYVLTRVMRTFSEKNGALQNQKLMKDLIAERTRITEKLTEAKREQSLCLTVLKSEPRDELIAQEKWWKDLKEKEEKRLTYLHARLSRLNMRETRMKICDNRVS</sequence>
<organism evidence="3 4">
    <name type="scientific">Cylicocyclus nassatus</name>
    <name type="common">Nematode worm</name>
    <dbReference type="NCBI Taxonomy" id="53992"/>
    <lineage>
        <taxon>Eukaryota</taxon>
        <taxon>Metazoa</taxon>
        <taxon>Ecdysozoa</taxon>
        <taxon>Nematoda</taxon>
        <taxon>Chromadorea</taxon>
        <taxon>Rhabditida</taxon>
        <taxon>Rhabditina</taxon>
        <taxon>Rhabditomorpha</taxon>
        <taxon>Strongyloidea</taxon>
        <taxon>Strongylidae</taxon>
        <taxon>Cylicocyclus</taxon>
    </lineage>
</organism>
<feature type="coiled-coil region" evidence="1">
    <location>
        <begin position="119"/>
        <end position="153"/>
    </location>
</feature>
<evidence type="ECO:0000313" key="3">
    <source>
        <dbReference type="EMBL" id="CAJ0592624.1"/>
    </source>
</evidence>
<dbReference type="Proteomes" id="UP001176961">
    <property type="component" value="Unassembled WGS sequence"/>
</dbReference>
<proteinExistence type="predicted"/>
<accession>A0AA36DV88</accession>
<name>A0AA36DV88_CYLNA</name>
<protein>
    <submittedName>
        <fullName evidence="3">Uncharacterized protein</fullName>
    </submittedName>
</protein>
<feature type="region of interest" description="Disordered" evidence="2">
    <location>
        <begin position="64"/>
        <end position="89"/>
    </location>
</feature>
<feature type="compositionally biased region" description="Basic residues" evidence="2">
    <location>
        <begin position="77"/>
        <end position="89"/>
    </location>
</feature>
<gene>
    <name evidence="3" type="ORF">CYNAS_LOCUS4607</name>
</gene>